<dbReference type="GO" id="GO:0140359">
    <property type="term" value="F:ABC-type transporter activity"/>
    <property type="evidence" value="ECO:0007669"/>
    <property type="project" value="InterPro"/>
</dbReference>
<comment type="subcellular location">
    <subcellularLocation>
        <location evidence="1">Cell membrane</location>
        <topology evidence="1">Multi-pass membrane protein</topology>
    </subcellularLocation>
</comment>
<evidence type="ECO:0000256" key="2">
    <source>
        <dbReference type="ARBA" id="ARBA00022475"/>
    </source>
</evidence>
<keyword evidence="4 6" id="KW-1133">Transmembrane helix</keyword>
<reference evidence="8" key="1">
    <citation type="submission" date="2019-03" db="EMBL/GenBank/DDBJ databases">
        <title>Single cell metagenomics reveals metabolic interactions within the superorganism composed of flagellate Streblomastix strix and complex community of Bacteroidetes bacteria on its surface.</title>
        <authorList>
            <person name="Treitli S.C."/>
            <person name="Kolisko M."/>
            <person name="Husnik F."/>
            <person name="Keeling P."/>
            <person name="Hampl V."/>
        </authorList>
    </citation>
    <scope>NUCLEOTIDE SEQUENCE</scope>
    <source>
        <strain evidence="8">STM</strain>
    </source>
</reference>
<accession>A0A5J4Q198</accession>
<dbReference type="InterPro" id="IPR051449">
    <property type="entry name" value="ABC-2_transporter_component"/>
</dbReference>
<evidence type="ECO:0000256" key="5">
    <source>
        <dbReference type="ARBA" id="ARBA00023136"/>
    </source>
</evidence>
<protein>
    <submittedName>
        <fullName evidence="8">Inner membrane transport permease</fullName>
    </submittedName>
</protein>
<dbReference type="AlphaFoldDB" id="A0A5J4Q198"/>
<evidence type="ECO:0000256" key="6">
    <source>
        <dbReference type="SAM" id="Phobius"/>
    </source>
</evidence>
<proteinExistence type="predicted"/>
<evidence type="ECO:0000259" key="7">
    <source>
        <dbReference type="Pfam" id="PF12698"/>
    </source>
</evidence>
<keyword evidence="3 6" id="KW-0812">Transmembrane</keyword>
<evidence type="ECO:0000256" key="4">
    <source>
        <dbReference type="ARBA" id="ARBA00022989"/>
    </source>
</evidence>
<feature type="transmembrane region" description="Helical" evidence="6">
    <location>
        <begin position="57"/>
        <end position="78"/>
    </location>
</feature>
<feature type="non-terminal residue" evidence="8">
    <location>
        <position position="118"/>
    </location>
</feature>
<feature type="transmembrane region" description="Helical" evidence="6">
    <location>
        <begin position="90"/>
        <end position="109"/>
    </location>
</feature>
<evidence type="ECO:0000256" key="1">
    <source>
        <dbReference type="ARBA" id="ARBA00004651"/>
    </source>
</evidence>
<dbReference type="PANTHER" id="PTHR30294">
    <property type="entry name" value="MEMBRANE COMPONENT OF ABC TRANSPORTER YHHJ-RELATED"/>
    <property type="match status" value="1"/>
</dbReference>
<evidence type="ECO:0000256" key="3">
    <source>
        <dbReference type="ARBA" id="ARBA00022692"/>
    </source>
</evidence>
<dbReference type="Pfam" id="PF12698">
    <property type="entry name" value="ABC2_membrane_3"/>
    <property type="match status" value="1"/>
</dbReference>
<dbReference type="EMBL" id="SNRY01005169">
    <property type="protein sequence ID" value="KAA6315656.1"/>
    <property type="molecule type" value="Genomic_DNA"/>
</dbReference>
<evidence type="ECO:0000313" key="8">
    <source>
        <dbReference type="EMBL" id="KAA6315656.1"/>
    </source>
</evidence>
<keyword evidence="2" id="KW-1003">Cell membrane</keyword>
<gene>
    <name evidence="8" type="ORF">EZS27_033921</name>
</gene>
<dbReference type="PANTHER" id="PTHR30294:SF29">
    <property type="entry name" value="MULTIDRUG ABC TRANSPORTER PERMEASE YBHS-RELATED"/>
    <property type="match status" value="1"/>
</dbReference>
<dbReference type="InterPro" id="IPR013525">
    <property type="entry name" value="ABC2_TM"/>
</dbReference>
<feature type="domain" description="ABC-2 type transporter transmembrane" evidence="7">
    <location>
        <begin position="2"/>
        <end position="117"/>
    </location>
</feature>
<name>A0A5J4Q198_9ZZZZ</name>
<comment type="caution">
    <text evidence="8">The sequence shown here is derived from an EMBL/GenBank/DDBJ whole genome shotgun (WGS) entry which is preliminary data.</text>
</comment>
<keyword evidence="5 6" id="KW-0472">Membrane</keyword>
<feature type="transmembrane region" description="Helical" evidence="6">
    <location>
        <begin position="28"/>
        <end position="51"/>
    </location>
</feature>
<dbReference type="GO" id="GO:0005886">
    <property type="term" value="C:plasma membrane"/>
    <property type="evidence" value="ECO:0007669"/>
    <property type="project" value="UniProtKB-SubCell"/>
</dbReference>
<sequence>MSEKEAGTIEQINVTPVKKFTFIIAKLIPYWIIGFLILTICFILAALIYGLSPVGNIVIIYLFTSIYISVVSGLGLVISNYSNTMQQAMFVMFFFVIILILMSGLFTLVESMPNWAQT</sequence>
<organism evidence="8">
    <name type="scientific">termite gut metagenome</name>
    <dbReference type="NCBI Taxonomy" id="433724"/>
    <lineage>
        <taxon>unclassified sequences</taxon>
        <taxon>metagenomes</taxon>
        <taxon>organismal metagenomes</taxon>
    </lineage>
</organism>